<dbReference type="Gene3D" id="1.20.960.30">
    <property type="match status" value="1"/>
</dbReference>
<dbReference type="SUPFAM" id="SSF50978">
    <property type="entry name" value="WD40 repeat-like"/>
    <property type="match status" value="2"/>
</dbReference>
<feature type="repeat" description="WD" evidence="7">
    <location>
        <begin position="446"/>
        <end position="487"/>
    </location>
</feature>
<dbReference type="InterPro" id="IPR020472">
    <property type="entry name" value="WD40_PAC1"/>
</dbReference>
<gene>
    <name evidence="11" type="ORF">KFE25_007900</name>
    <name evidence="10" type="ORF">PLUT1463_LOCUS11436</name>
</gene>
<feature type="repeat" description="WD" evidence="7">
    <location>
        <begin position="357"/>
        <end position="398"/>
    </location>
</feature>
<feature type="repeat" description="WD" evidence="7">
    <location>
        <begin position="158"/>
        <end position="199"/>
    </location>
</feature>
<dbReference type="AlphaFoldDB" id="A0A7R9YNA2"/>
<dbReference type="InterPro" id="IPR045183">
    <property type="entry name" value="Ebi-like"/>
</dbReference>
<evidence type="ECO:0000256" key="3">
    <source>
        <dbReference type="ARBA" id="ARBA00022737"/>
    </source>
</evidence>
<dbReference type="SMART" id="SM00320">
    <property type="entry name" value="WD40"/>
    <property type="match status" value="8"/>
</dbReference>
<keyword evidence="6" id="KW-0539">Nucleus</keyword>
<dbReference type="InterPro" id="IPR036322">
    <property type="entry name" value="WD40_repeat_dom_sf"/>
</dbReference>
<dbReference type="EMBL" id="JAGTXO010000007">
    <property type="protein sequence ID" value="KAG8466521.1"/>
    <property type="molecule type" value="Genomic_DNA"/>
</dbReference>
<dbReference type="InterPro" id="IPR024977">
    <property type="entry name" value="Apc4-like_WD40_dom"/>
</dbReference>
<dbReference type="Pfam" id="PF00400">
    <property type="entry name" value="WD40"/>
    <property type="match status" value="4"/>
</dbReference>
<keyword evidence="4" id="KW-0805">Transcription regulation</keyword>
<dbReference type="PRINTS" id="PR00320">
    <property type="entry name" value="GPROTEINBRPT"/>
</dbReference>
<evidence type="ECO:0000313" key="12">
    <source>
        <dbReference type="Proteomes" id="UP000751190"/>
    </source>
</evidence>
<evidence type="ECO:0000313" key="11">
    <source>
        <dbReference type="EMBL" id="KAG8466521.1"/>
    </source>
</evidence>
<dbReference type="GO" id="GO:0000118">
    <property type="term" value="C:histone deacetylase complex"/>
    <property type="evidence" value="ECO:0007669"/>
    <property type="project" value="TreeGrafter"/>
</dbReference>
<dbReference type="InterPro" id="IPR001680">
    <property type="entry name" value="WD40_rpt"/>
</dbReference>
<feature type="compositionally biased region" description="Polar residues" evidence="8">
    <location>
        <begin position="232"/>
        <end position="241"/>
    </location>
</feature>
<dbReference type="PROSITE" id="PS50896">
    <property type="entry name" value="LISH"/>
    <property type="match status" value="1"/>
</dbReference>
<protein>
    <recommendedName>
        <fullName evidence="9">Anaphase-promoting complex subunit 4-like WD40 domain-containing protein</fullName>
    </recommendedName>
</protein>
<dbReference type="OMA" id="KWNKCGN"/>
<keyword evidence="3" id="KW-0677">Repeat</keyword>
<dbReference type="PANTHER" id="PTHR22846">
    <property type="entry name" value="WD40 REPEAT PROTEIN"/>
    <property type="match status" value="1"/>
</dbReference>
<dbReference type="Pfam" id="PF12894">
    <property type="entry name" value="ANAPC4_WD40"/>
    <property type="match status" value="1"/>
</dbReference>
<dbReference type="SMART" id="SM00667">
    <property type="entry name" value="LisH"/>
    <property type="match status" value="1"/>
</dbReference>
<dbReference type="InterPro" id="IPR019775">
    <property type="entry name" value="WD40_repeat_CS"/>
</dbReference>
<evidence type="ECO:0000256" key="1">
    <source>
        <dbReference type="ARBA" id="ARBA00004123"/>
    </source>
</evidence>
<evidence type="ECO:0000256" key="8">
    <source>
        <dbReference type="SAM" id="MobiDB-lite"/>
    </source>
</evidence>
<dbReference type="PANTHER" id="PTHR22846:SF2">
    <property type="entry name" value="F-BOX-LIKE_WD REPEAT-CONTAINING PROTEIN EBI"/>
    <property type="match status" value="1"/>
</dbReference>
<reference evidence="10" key="1">
    <citation type="submission" date="2021-01" db="EMBL/GenBank/DDBJ databases">
        <authorList>
            <person name="Corre E."/>
            <person name="Pelletier E."/>
            <person name="Niang G."/>
            <person name="Scheremetjew M."/>
            <person name="Finn R."/>
            <person name="Kale V."/>
            <person name="Holt S."/>
            <person name="Cochrane G."/>
            <person name="Meng A."/>
            <person name="Brown T."/>
            <person name="Cohen L."/>
        </authorList>
    </citation>
    <scope>NUCLEOTIDE SEQUENCE</scope>
    <source>
        <strain evidence="10">RCC1537</strain>
    </source>
</reference>
<organism evidence="10">
    <name type="scientific">Diacronema lutheri</name>
    <name type="common">Unicellular marine alga</name>
    <name type="synonym">Monochrysis lutheri</name>
    <dbReference type="NCBI Taxonomy" id="2081491"/>
    <lineage>
        <taxon>Eukaryota</taxon>
        <taxon>Haptista</taxon>
        <taxon>Haptophyta</taxon>
        <taxon>Pavlovophyceae</taxon>
        <taxon>Pavlovales</taxon>
        <taxon>Pavlovaceae</taxon>
        <taxon>Diacronema</taxon>
    </lineage>
</organism>
<dbReference type="Gene3D" id="2.130.10.10">
    <property type="entry name" value="YVTN repeat-like/Quinoprotein amine dehydrogenase"/>
    <property type="match status" value="1"/>
</dbReference>
<evidence type="ECO:0000256" key="5">
    <source>
        <dbReference type="ARBA" id="ARBA00023163"/>
    </source>
</evidence>
<evidence type="ECO:0000313" key="10">
    <source>
        <dbReference type="EMBL" id="CAD8277119.1"/>
    </source>
</evidence>
<evidence type="ECO:0000256" key="7">
    <source>
        <dbReference type="PROSITE-ProRule" id="PRU00221"/>
    </source>
</evidence>
<evidence type="ECO:0000256" key="2">
    <source>
        <dbReference type="ARBA" id="ARBA00022574"/>
    </source>
</evidence>
<dbReference type="InterPro" id="IPR015943">
    <property type="entry name" value="WD40/YVTN_repeat-like_dom_sf"/>
</dbReference>
<dbReference type="PROSITE" id="PS50294">
    <property type="entry name" value="WD_REPEATS_REGION"/>
    <property type="match status" value="6"/>
</dbReference>
<evidence type="ECO:0000259" key="9">
    <source>
        <dbReference type="Pfam" id="PF12894"/>
    </source>
</evidence>
<name>A0A7R9YNA2_DIALT</name>
<sequence length="522" mass="54965">MATTLVTSDEINYLIYRYLQESGFQHTAFTFGMEANIAKSNVNTASVPPGALVSFLQKGLQYTELEQAVDARGDEVLYDEPLSLLNTAPARSVVKRERASGGGADGKGSMDVDGDIGEAAHARGNSMGVGGGGGGARSAQGGGDNGGVLVSDDEILHLAGHSSEVFICAWSPTASLLASGSGDATGRIWSVPDAPASSASASAGVKSVVLRQSVPHEDARGKDVTTLDWAPNGTQLATGSSDGRARIWSNGGELQLTLGGHGGVAASAAAGGAPVSHVGPIFALKWNHSCTLLLSGSVDKTAIVWDAATGAVRQQFRLHTAPMLDVDWRDDDTFATCSTDKQVLVCRLGESDAYRTFSGHTDEVNCVKWGARGRLLASCSDDCTARLWSVEHAKCVHTLSAHTKELYTIKWSPENCARGVQQLASASLDGTVRLWDVERGVCAATLDRHSEAVYSIAFSPNGELLASGSRDKSLHIWDLRDGCVVKSYKGSGGIYEVCWNRQGTQVAACFSNNNLVVMDLRT</sequence>
<comment type="subcellular location">
    <subcellularLocation>
        <location evidence="1">Nucleus</location>
    </subcellularLocation>
</comment>
<feature type="domain" description="Anaphase-promoting complex subunit 4-like WD40" evidence="9">
    <location>
        <begin position="332"/>
        <end position="412"/>
    </location>
</feature>
<proteinExistence type="predicted"/>
<dbReference type="OrthoDB" id="1367865at2759"/>
<evidence type="ECO:0000256" key="6">
    <source>
        <dbReference type="ARBA" id="ARBA00023242"/>
    </source>
</evidence>
<dbReference type="PROSITE" id="PS00678">
    <property type="entry name" value="WD_REPEATS_1"/>
    <property type="match status" value="3"/>
</dbReference>
<keyword evidence="5" id="KW-0804">Transcription</keyword>
<evidence type="ECO:0000256" key="4">
    <source>
        <dbReference type="ARBA" id="ARBA00023015"/>
    </source>
</evidence>
<reference evidence="11" key="2">
    <citation type="submission" date="2021-05" db="EMBL/GenBank/DDBJ databases">
        <title>The genome of the haptophyte Pavlova lutheri (Diacronema luteri, Pavlovales) - a model for lipid biosynthesis in eukaryotic algae.</title>
        <authorList>
            <person name="Hulatt C.J."/>
            <person name="Posewitz M.C."/>
        </authorList>
    </citation>
    <scope>NUCLEOTIDE SEQUENCE</scope>
    <source>
        <strain evidence="11">NIVA-4/92</strain>
    </source>
</reference>
<feature type="compositionally biased region" description="Basic and acidic residues" evidence="8">
    <location>
        <begin position="214"/>
        <end position="225"/>
    </location>
</feature>
<feature type="repeat" description="WD" evidence="7">
    <location>
        <begin position="274"/>
        <end position="315"/>
    </location>
</feature>
<dbReference type="CDD" id="cd00200">
    <property type="entry name" value="WD40"/>
    <property type="match status" value="1"/>
</dbReference>
<dbReference type="FunFam" id="1.20.960.30:FF:000001">
    <property type="entry name" value="F-box-like/WD repeat-containing protein TBL1XR1"/>
    <property type="match status" value="1"/>
</dbReference>
<dbReference type="Pfam" id="PF08513">
    <property type="entry name" value="LisH"/>
    <property type="match status" value="1"/>
</dbReference>
<dbReference type="GO" id="GO:0006357">
    <property type="term" value="P:regulation of transcription by RNA polymerase II"/>
    <property type="evidence" value="ECO:0007669"/>
    <property type="project" value="TreeGrafter"/>
</dbReference>
<dbReference type="PROSITE" id="PS50082">
    <property type="entry name" value="WD_REPEATS_2"/>
    <property type="match status" value="6"/>
</dbReference>
<keyword evidence="12" id="KW-1185">Reference proteome</keyword>
<keyword evidence="2 7" id="KW-0853">WD repeat</keyword>
<dbReference type="FunFam" id="2.130.10.10:FF:000218">
    <property type="entry name" value="WD40 repeat-containing protein HOS15"/>
    <property type="match status" value="1"/>
</dbReference>
<feature type="repeat" description="WD" evidence="7">
    <location>
        <begin position="217"/>
        <end position="249"/>
    </location>
</feature>
<feature type="region of interest" description="Disordered" evidence="8">
    <location>
        <begin position="214"/>
        <end position="242"/>
    </location>
</feature>
<dbReference type="InterPro" id="IPR006594">
    <property type="entry name" value="LisH"/>
</dbReference>
<dbReference type="GO" id="GO:0003714">
    <property type="term" value="F:transcription corepressor activity"/>
    <property type="evidence" value="ECO:0007669"/>
    <property type="project" value="InterPro"/>
</dbReference>
<feature type="repeat" description="WD" evidence="7">
    <location>
        <begin position="399"/>
        <end position="445"/>
    </location>
</feature>
<accession>A0A7R9YNA2</accession>
<dbReference type="EMBL" id="HBEB01017791">
    <property type="protein sequence ID" value="CAD8277119.1"/>
    <property type="molecule type" value="Transcribed_RNA"/>
</dbReference>
<dbReference type="Proteomes" id="UP000751190">
    <property type="component" value="Unassembled WGS sequence"/>
</dbReference>